<evidence type="ECO:0008006" key="5">
    <source>
        <dbReference type="Google" id="ProtNLM"/>
    </source>
</evidence>
<organism evidence="3 4">
    <name type="scientific">Crystallibacter crystallopoietes</name>
    <dbReference type="NCBI Taxonomy" id="37928"/>
    <lineage>
        <taxon>Bacteria</taxon>
        <taxon>Bacillati</taxon>
        <taxon>Actinomycetota</taxon>
        <taxon>Actinomycetes</taxon>
        <taxon>Micrococcales</taxon>
        <taxon>Micrococcaceae</taxon>
        <taxon>Crystallibacter</taxon>
    </lineage>
</organism>
<protein>
    <recommendedName>
        <fullName evidence="5">DUF732 domain-containing protein</fullName>
    </recommendedName>
</protein>
<dbReference type="STRING" id="37928.SAMN04489742_3121"/>
<evidence type="ECO:0000256" key="2">
    <source>
        <dbReference type="SAM" id="SignalP"/>
    </source>
</evidence>
<accession>A0A1H1EWM5</accession>
<reference evidence="3 4" key="1">
    <citation type="submission" date="2016-10" db="EMBL/GenBank/DDBJ databases">
        <authorList>
            <person name="de Groot N.N."/>
        </authorList>
    </citation>
    <scope>NUCLEOTIDE SEQUENCE [LARGE SCALE GENOMIC DNA]</scope>
    <source>
        <strain evidence="3 4">DSM 20117</strain>
    </source>
</reference>
<dbReference type="EMBL" id="FNKH01000002">
    <property type="protein sequence ID" value="SDQ92934.1"/>
    <property type="molecule type" value="Genomic_DNA"/>
</dbReference>
<gene>
    <name evidence="3" type="ORF">SAMN04489742_3121</name>
</gene>
<dbReference type="AlphaFoldDB" id="A0A1H1EWM5"/>
<feature type="signal peptide" evidence="2">
    <location>
        <begin position="1"/>
        <end position="21"/>
    </location>
</feature>
<sequence>MKKGFAVVAGLILVAGCSAPAEEAPAPAAAGTSHHAEPKQEPAEPEPSAGPTPGPNVLDAPNGRGIEPGDYDVFLAEYKTTLESGLEKRVEQQRTDQEAMDLAADICRLFTGGEDPARLRLVYSMGAVDPEPTEDMVRDYSAILLAAEETLCGHEDEF</sequence>
<evidence type="ECO:0000313" key="3">
    <source>
        <dbReference type="EMBL" id="SDQ92934.1"/>
    </source>
</evidence>
<evidence type="ECO:0000313" key="4">
    <source>
        <dbReference type="Proteomes" id="UP000181917"/>
    </source>
</evidence>
<keyword evidence="4" id="KW-1185">Reference proteome</keyword>
<dbReference type="PROSITE" id="PS51257">
    <property type="entry name" value="PROKAR_LIPOPROTEIN"/>
    <property type="match status" value="1"/>
</dbReference>
<feature type="chain" id="PRO_5010281653" description="DUF732 domain-containing protein" evidence="2">
    <location>
        <begin position="22"/>
        <end position="158"/>
    </location>
</feature>
<proteinExistence type="predicted"/>
<evidence type="ECO:0000256" key="1">
    <source>
        <dbReference type="SAM" id="MobiDB-lite"/>
    </source>
</evidence>
<keyword evidence="2" id="KW-0732">Signal</keyword>
<feature type="region of interest" description="Disordered" evidence="1">
    <location>
        <begin position="22"/>
        <end position="69"/>
    </location>
</feature>
<name>A0A1H1EWM5_9MICC</name>
<dbReference type="RefSeq" id="WP_139186799.1">
    <property type="nucleotide sequence ID" value="NZ_CP018863.1"/>
</dbReference>
<dbReference type="Proteomes" id="UP000181917">
    <property type="component" value="Unassembled WGS sequence"/>
</dbReference>